<dbReference type="PROSITE" id="PS51257">
    <property type="entry name" value="PROKAR_LIPOPROTEIN"/>
    <property type="match status" value="1"/>
</dbReference>
<dbReference type="EMBL" id="MSPP01000004">
    <property type="protein sequence ID" value="OUD08715.1"/>
    <property type="molecule type" value="Genomic_DNA"/>
</dbReference>
<keyword evidence="3" id="KW-1185">Reference proteome</keyword>
<comment type="caution">
    <text evidence="2">The sequence shown here is derived from an EMBL/GenBank/DDBJ whole genome shotgun (WGS) entry which is preliminary data.</text>
</comment>
<protein>
    <recommendedName>
        <fullName evidence="4">D-galactarate dehydratase</fullName>
    </recommendedName>
</protein>
<evidence type="ECO:0000313" key="3">
    <source>
        <dbReference type="Proteomes" id="UP000194664"/>
    </source>
</evidence>
<gene>
    <name evidence="2" type="ORF">BVC71_12360</name>
</gene>
<organism evidence="2 3">
    <name type="scientific">Marivivens niveibacter</name>
    <dbReference type="NCBI Taxonomy" id="1930667"/>
    <lineage>
        <taxon>Bacteria</taxon>
        <taxon>Pseudomonadati</taxon>
        <taxon>Pseudomonadota</taxon>
        <taxon>Alphaproteobacteria</taxon>
        <taxon>Rhodobacterales</taxon>
        <taxon>Paracoccaceae</taxon>
        <taxon>Marivivens group</taxon>
        <taxon>Marivivens</taxon>
    </lineage>
</organism>
<dbReference type="Proteomes" id="UP000194664">
    <property type="component" value="Unassembled WGS sequence"/>
</dbReference>
<dbReference type="RefSeq" id="WP_240516848.1">
    <property type="nucleotide sequence ID" value="NZ_MSPP01000004.1"/>
</dbReference>
<dbReference type="AlphaFoldDB" id="A0A251WX41"/>
<reference evidence="2 3" key="1">
    <citation type="submission" date="2016-12" db="EMBL/GenBank/DDBJ databases">
        <title>The draft genome sequence of HSLHS2.</title>
        <authorList>
            <person name="Hu D."/>
            <person name="Wang L."/>
            <person name="Shao Z."/>
        </authorList>
    </citation>
    <scope>NUCLEOTIDE SEQUENCE [LARGE SCALE GENOMIC DNA]</scope>
    <source>
        <strain evidence="2">MCCC 1A06712</strain>
    </source>
</reference>
<evidence type="ECO:0008006" key="4">
    <source>
        <dbReference type="Google" id="ProtNLM"/>
    </source>
</evidence>
<evidence type="ECO:0000256" key="1">
    <source>
        <dbReference type="SAM" id="MobiDB-lite"/>
    </source>
</evidence>
<accession>A0A251WX41</accession>
<sequence length="149" mass="15273">MSLRVVFMSFSILAAVGCAELPEELAEPAPTSNVESLDNPIAPAPPPMARTAEQFDTTSATDRAQAVQAASGGAKLGTVTATLGSPTDPGIWVKTPLVDAVTVGKVDYNGTTINVELRPADGASQISLPAMRLLNAPLAGLITIDVFNG</sequence>
<proteinExistence type="predicted"/>
<feature type="region of interest" description="Disordered" evidence="1">
    <location>
        <begin position="27"/>
        <end position="60"/>
    </location>
</feature>
<name>A0A251WX41_9RHOB</name>
<evidence type="ECO:0000313" key="2">
    <source>
        <dbReference type="EMBL" id="OUD08715.1"/>
    </source>
</evidence>